<name>A0A4Y3NFD3_PAEAU</name>
<dbReference type="Proteomes" id="UP000317715">
    <property type="component" value="Unassembled WGS sequence"/>
</dbReference>
<proteinExistence type="predicted"/>
<dbReference type="OrthoDB" id="4954871at2"/>
<keyword evidence="1" id="KW-0812">Transmembrane</keyword>
<sequence length="102" mass="11227">MNMELLDAHTVVISAVLLVHITGVMIVAASVAGLVISLFIVVLAVHFIRMTWELMQSWRTRGRFSGSINKVLVSLKAWAGAARPLVAVVRRRISQLASFKTQ</sequence>
<keyword evidence="3" id="KW-1185">Reference proteome</keyword>
<protein>
    <submittedName>
        <fullName evidence="2">Uncharacterized protein</fullName>
    </submittedName>
</protein>
<reference evidence="2 3" key="1">
    <citation type="submission" date="2019-06" db="EMBL/GenBank/DDBJ databases">
        <title>Whole genome shotgun sequence of Paenarthrobacter aurescens NBRC 12136.</title>
        <authorList>
            <person name="Hosoyama A."/>
            <person name="Uohara A."/>
            <person name="Ohji S."/>
            <person name="Ichikawa N."/>
        </authorList>
    </citation>
    <scope>NUCLEOTIDE SEQUENCE [LARGE SCALE GENOMIC DNA]</scope>
    <source>
        <strain evidence="2 3">NBRC 12136</strain>
    </source>
</reference>
<evidence type="ECO:0000313" key="3">
    <source>
        <dbReference type="Proteomes" id="UP000317715"/>
    </source>
</evidence>
<gene>
    <name evidence="2" type="ORF">AAU01_34890</name>
</gene>
<comment type="caution">
    <text evidence="2">The sequence shown here is derived from an EMBL/GenBank/DDBJ whole genome shotgun (WGS) entry which is preliminary data.</text>
</comment>
<organism evidence="2 3">
    <name type="scientific">Paenarthrobacter aurescens</name>
    <name type="common">Arthrobacter aurescens</name>
    <dbReference type="NCBI Taxonomy" id="43663"/>
    <lineage>
        <taxon>Bacteria</taxon>
        <taxon>Bacillati</taxon>
        <taxon>Actinomycetota</taxon>
        <taxon>Actinomycetes</taxon>
        <taxon>Micrococcales</taxon>
        <taxon>Micrococcaceae</taxon>
        <taxon>Paenarthrobacter</taxon>
    </lineage>
</organism>
<keyword evidence="1" id="KW-1133">Transmembrane helix</keyword>
<dbReference type="EMBL" id="BJMD01000025">
    <property type="protein sequence ID" value="GEB20734.1"/>
    <property type="molecule type" value="Genomic_DNA"/>
</dbReference>
<dbReference type="GeneID" id="97299897"/>
<dbReference type="RefSeq" id="WP_141285749.1">
    <property type="nucleotide sequence ID" value="NZ_BAAAWK010000001.1"/>
</dbReference>
<feature type="transmembrane region" description="Helical" evidence="1">
    <location>
        <begin position="12"/>
        <end position="45"/>
    </location>
</feature>
<evidence type="ECO:0000313" key="2">
    <source>
        <dbReference type="EMBL" id="GEB20734.1"/>
    </source>
</evidence>
<evidence type="ECO:0000256" key="1">
    <source>
        <dbReference type="SAM" id="Phobius"/>
    </source>
</evidence>
<keyword evidence="1" id="KW-0472">Membrane</keyword>
<accession>A0A4Y3NFD3</accession>
<dbReference type="AlphaFoldDB" id="A0A4Y3NFD3"/>